<gene>
    <name evidence="5" type="ORF">SCAR479_13645</name>
</gene>
<dbReference type="InterPro" id="IPR008030">
    <property type="entry name" value="NmrA-like"/>
</dbReference>
<sequence>MVKIAVAGGSGQVAREIIDALVAAKKHDVTILSRTDSPGIDIGHGVHWRYVDYNDKKGLAGALEGIHTVLSFVQILSDPGQMSQKNLIDAAISAGVKRFAPSEYGRKTVEMAWWNGKEEIREYLKQVNEKDDVLEYTLFQPGLFLDYLAFPHKTARHVDPLQSVFDFQNSRAIVLDGHYDPVITLTTVADLAAIVARAVEYEGVWPTTGGIRGNRLKFSQIVEVGSRVRGRPFTVDKATVEDLEAGSLRTSWRLEAVHRAVSEDQAFALLKGVLIGTLLSSLKGAWDITDEMNQLFPDYEFTSAEAFLSEVWKGKP</sequence>
<dbReference type="Gene3D" id="3.90.25.10">
    <property type="entry name" value="UDP-galactose 4-epimerase, domain 1"/>
    <property type="match status" value="1"/>
</dbReference>
<protein>
    <submittedName>
        <fullName evidence="5">NmrA-like domain-containing protein</fullName>
    </submittedName>
</protein>
<accession>A0ABR2X7P2</accession>
<feature type="domain" description="NmrA-like" evidence="4">
    <location>
        <begin position="3"/>
        <end position="307"/>
    </location>
</feature>
<dbReference type="Pfam" id="PF05368">
    <property type="entry name" value="NmrA"/>
    <property type="match status" value="1"/>
</dbReference>
<dbReference type="PANTHER" id="PTHR47706">
    <property type="entry name" value="NMRA-LIKE FAMILY PROTEIN"/>
    <property type="match status" value="1"/>
</dbReference>
<name>A0ABR2X7P2_9PEZI</name>
<keyword evidence="2" id="KW-0521">NADP</keyword>
<proteinExistence type="inferred from homology"/>
<evidence type="ECO:0000313" key="5">
    <source>
        <dbReference type="EMBL" id="KAK9769646.1"/>
    </source>
</evidence>
<keyword evidence="6" id="KW-1185">Reference proteome</keyword>
<dbReference type="Gene3D" id="3.40.50.720">
    <property type="entry name" value="NAD(P)-binding Rossmann-like Domain"/>
    <property type="match status" value="1"/>
</dbReference>
<evidence type="ECO:0000256" key="1">
    <source>
        <dbReference type="ARBA" id="ARBA00005725"/>
    </source>
</evidence>
<dbReference type="Proteomes" id="UP001465668">
    <property type="component" value="Unassembled WGS sequence"/>
</dbReference>
<dbReference type="EMBL" id="JARVKM010000115">
    <property type="protein sequence ID" value="KAK9769646.1"/>
    <property type="molecule type" value="Genomic_DNA"/>
</dbReference>
<evidence type="ECO:0000313" key="6">
    <source>
        <dbReference type="Proteomes" id="UP001465668"/>
    </source>
</evidence>
<reference evidence="5 6" key="1">
    <citation type="submission" date="2024-02" db="EMBL/GenBank/DDBJ databases">
        <title>First draft genome assembly of two strains of Seiridium cardinale.</title>
        <authorList>
            <person name="Emiliani G."/>
            <person name="Scali E."/>
        </authorList>
    </citation>
    <scope>NUCLEOTIDE SEQUENCE [LARGE SCALE GENOMIC DNA]</scope>
    <source>
        <strain evidence="5 6">BM-138-000479</strain>
    </source>
</reference>
<evidence type="ECO:0000256" key="3">
    <source>
        <dbReference type="ARBA" id="ARBA00023002"/>
    </source>
</evidence>
<evidence type="ECO:0000256" key="2">
    <source>
        <dbReference type="ARBA" id="ARBA00022857"/>
    </source>
</evidence>
<keyword evidence="3" id="KW-0560">Oxidoreductase</keyword>
<dbReference type="SUPFAM" id="SSF51735">
    <property type="entry name" value="NAD(P)-binding Rossmann-fold domains"/>
    <property type="match status" value="1"/>
</dbReference>
<dbReference type="InterPro" id="IPR051609">
    <property type="entry name" value="NmrA/Isoflavone_reductase-like"/>
</dbReference>
<organism evidence="5 6">
    <name type="scientific">Seiridium cardinale</name>
    <dbReference type="NCBI Taxonomy" id="138064"/>
    <lineage>
        <taxon>Eukaryota</taxon>
        <taxon>Fungi</taxon>
        <taxon>Dikarya</taxon>
        <taxon>Ascomycota</taxon>
        <taxon>Pezizomycotina</taxon>
        <taxon>Sordariomycetes</taxon>
        <taxon>Xylariomycetidae</taxon>
        <taxon>Amphisphaeriales</taxon>
        <taxon>Sporocadaceae</taxon>
        <taxon>Seiridium</taxon>
    </lineage>
</organism>
<dbReference type="PANTHER" id="PTHR47706:SF4">
    <property type="entry name" value="NMRA-LIKE DOMAIN-CONTAINING PROTEIN"/>
    <property type="match status" value="1"/>
</dbReference>
<evidence type="ECO:0000259" key="4">
    <source>
        <dbReference type="Pfam" id="PF05368"/>
    </source>
</evidence>
<dbReference type="InterPro" id="IPR036291">
    <property type="entry name" value="NAD(P)-bd_dom_sf"/>
</dbReference>
<comment type="caution">
    <text evidence="5">The sequence shown here is derived from an EMBL/GenBank/DDBJ whole genome shotgun (WGS) entry which is preliminary data.</text>
</comment>
<comment type="similarity">
    <text evidence="1">Belongs to the NmrA-type oxidoreductase family. Isoflavone reductase subfamily.</text>
</comment>